<accession>A0ABM6RHM1</accession>
<feature type="domain" description="HNH nuclease" evidence="1">
    <location>
        <begin position="70"/>
        <end position="102"/>
    </location>
</feature>
<dbReference type="Proteomes" id="UP000236536">
    <property type="component" value="Chromosome"/>
</dbReference>
<dbReference type="EMBL" id="CP010705">
    <property type="protein sequence ID" value="AUQ95983.1"/>
    <property type="molecule type" value="Genomic_DNA"/>
</dbReference>
<dbReference type="Pfam" id="PF13392">
    <property type="entry name" value="HNH_3"/>
    <property type="match status" value="1"/>
</dbReference>
<name>A0ABM6RHM1_9RHOB</name>
<dbReference type="InterPro" id="IPR044925">
    <property type="entry name" value="His-Me_finger_sf"/>
</dbReference>
<evidence type="ECO:0000313" key="3">
    <source>
        <dbReference type="Proteomes" id="UP000236536"/>
    </source>
</evidence>
<sequence>MPVLLLCSGKDYELACVVDEQDAVFAAERGNWFVTHAKDPNAKRYAVRSERGVLLFLDKLVLIRSGVRPPSPNHTIGDHIDGNSLNNTRSNLRWATPQMNARNRFGLSAMQLEFDL</sequence>
<protein>
    <recommendedName>
        <fullName evidence="1">HNH nuclease domain-containing protein</fullName>
    </recommendedName>
</protein>
<reference evidence="2 3" key="2">
    <citation type="journal article" date="2017" name="Int. J. Syst. Evol. Microbiol.">
        <title>Adaptation of Surface-Associated Bacteria to the Open Ocean: A Genomically Distinct Subpopulation of Phaeobacter gallaeciensis Colonizes Pacific Mesozooplankton.</title>
        <authorList>
            <person name="Freese H.M."/>
            <person name="Methner A."/>
            <person name="Overmann J."/>
        </authorList>
    </citation>
    <scope>NUCLEOTIDE SEQUENCE [LARGE SCALE GENOMIC DNA]</scope>
    <source>
        <strain evidence="2 3">P66</strain>
    </source>
</reference>
<organism evidence="2 3">
    <name type="scientific">Phaeobacter inhibens</name>
    <dbReference type="NCBI Taxonomy" id="221822"/>
    <lineage>
        <taxon>Bacteria</taxon>
        <taxon>Pseudomonadati</taxon>
        <taxon>Pseudomonadota</taxon>
        <taxon>Alphaproteobacteria</taxon>
        <taxon>Rhodobacterales</taxon>
        <taxon>Roseobacteraceae</taxon>
        <taxon>Phaeobacter</taxon>
    </lineage>
</organism>
<proteinExistence type="predicted"/>
<gene>
    <name evidence="2" type="ORF">PhaeoP66_03241</name>
</gene>
<evidence type="ECO:0000313" key="2">
    <source>
        <dbReference type="EMBL" id="AUQ95983.1"/>
    </source>
</evidence>
<keyword evidence="3" id="KW-1185">Reference proteome</keyword>
<dbReference type="RefSeq" id="WP_102874996.1">
    <property type="nucleotide sequence ID" value="NZ_CP010705.1"/>
</dbReference>
<dbReference type="SUPFAM" id="SSF54060">
    <property type="entry name" value="His-Me finger endonucleases"/>
    <property type="match status" value="1"/>
</dbReference>
<dbReference type="InterPro" id="IPR003615">
    <property type="entry name" value="HNH_nuc"/>
</dbReference>
<reference evidence="2 3" key="1">
    <citation type="journal article" date="2017" name="Genome Biol. Evol.">
        <title>Trajectories and Drivers of Genome Evolution in Surface-Associated Marine Phaeobacter.</title>
        <authorList>
            <person name="Freese H.M."/>
            <person name="Sikorski J."/>
            <person name="Bunk B."/>
            <person name="Scheuner C."/>
            <person name="Meier-Kolthoff J.P."/>
            <person name="Sproer C."/>
            <person name="Gram L."/>
            <person name="Overmann J."/>
        </authorList>
    </citation>
    <scope>NUCLEOTIDE SEQUENCE [LARGE SCALE GENOMIC DNA]</scope>
    <source>
        <strain evidence="2 3">P66</strain>
    </source>
</reference>
<dbReference type="Gene3D" id="3.90.75.20">
    <property type="match status" value="1"/>
</dbReference>
<evidence type="ECO:0000259" key="1">
    <source>
        <dbReference type="Pfam" id="PF13392"/>
    </source>
</evidence>